<name>A0AA42DRZ9_9FIRM</name>
<evidence type="ECO:0000313" key="5">
    <source>
        <dbReference type="EMBL" id="MDA3733629.1"/>
    </source>
</evidence>
<dbReference type="EC" id="3.4.24.78" evidence="4"/>
<dbReference type="SUPFAM" id="SSF53163">
    <property type="entry name" value="HybD-like"/>
    <property type="match status" value="1"/>
</dbReference>
<dbReference type="InterPro" id="IPR005080">
    <property type="entry name" value="Peptidase_A25"/>
</dbReference>
<comment type="catalytic activity">
    <reaction evidence="4">
        <text>Endopeptidase action with P4 Glu or Asp, P1 preferably Glu &gt; Asp, P1' hydrophobic and P2' Ala.</text>
        <dbReference type="EC" id="3.4.24.78"/>
    </reaction>
</comment>
<evidence type="ECO:0000256" key="3">
    <source>
        <dbReference type="ARBA" id="ARBA00023145"/>
    </source>
</evidence>
<keyword evidence="1 4" id="KW-0645">Protease</keyword>
<comment type="PTM">
    <text evidence="4">Autoproteolytically processed. The inactive tetrameric zymogen termed p46 autoprocesses to a smaller form termed p41, which is active only during spore germination.</text>
</comment>
<feature type="chain" id="PRO_5041496887" description="Germination protease" evidence="4">
    <location>
        <begin position="14"/>
        <end position="332"/>
    </location>
</feature>
<organism evidence="5 6">
    <name type="scientific">Holtiella tumoricola</name>
    <dbReference type="NCBI Taxonomy" id="3018743"/>
    <lineage>
        <taxon>Bacteria</taxon>
        <taxon>Bacillati</taxon>
        <taxon>Bacillota</taxon>
        <taxon>Clostridia</taxon>
        <taxon>Lachnospirales</taxon>
        <taxon>Cellulosilyticaceae</taxon>
        <taxon>Holtiella</taxon>
    </lineage>
</organism>
<gene>
    <name evidence="4 5" type="primary">gpr</name>
    <name evidence="5" type="ORF">PBV87_19345</name>
</gene>
<feature type="propeptide" id="PRO_5041496886" evidence="4">
    <location>
        <begin position="1"/>
        <end position="13"/>
    </location>
</feature>
<dbReference type="GO" id="GO:0006508">
    <property type="term" value="P:proteolysis"/>
    <property type="evidence" value="ECO:0007669"/>
    <property type="project" value="UniProtKB-UniRule"/>
</dbReference>
<keyword evidence="6" id="KW-1185">Reference proteome</keyword>
<dbReference type="Proteomes" id="UP001169242">
    <property type="component" value="Unassembled WGS sequence"/>
</dbReference>
<comment type="subunit">
    <text evidence="4">Homotetramer.</text>
</comment>
<dbReference type="AlphaFoldDB" id="A0AA42DRZ9"/>
<evidence type="ECO:0000256" key="4">
    <source>
        <dbReference type="HAMAP-Rule" id="MF_00626"/>
    </source>
</evidence>
<dbReference type="NCBIfam" id="TIGR01441">
    <property type="entry name" value="GPR"/>
    <property type="match status" value="1"/>
</dbReference>
<proteinExistence type="inferred from homology"/>
<keyword evidence="2 4" id="KW-0378">Hydrolase</keyword>
<evidence type="ECO:0000256" key="1">
    <source>
        <dbReference type="ARBA" id="ARBA00022670"/>
    </source>
</evidence>
<dbReference type="RefSeq" id="WP_053985289.1">
    <property type="nucleotide sequence ID" value="NZ_JAQIFT010000068.1"/>
</dbReference>
<dbReference type="InterPro" id="IPR023430">
    <property type="entry name" value="Pept_HybD-like_dom_sf"/>
</dbReference>
<comment type="similarity">
    <text evidence="4">Belongs to the peptidase A25 family.</text>
</comment>
<dbReference type="PIRSF" id="PIRSF019549">
    <property type="entry name" value="Peptidase_A25"/>
    <property type="match status" value="1"/>
</dbReference>
<reference evidence="5" key="1">
    <citation type="journal article" date="2023" name="Int. J. Syst. Evol. Microbiol.">
        <title>&lt;i&gt;Holtiella tumoricola&lt;/i&gt; gen. nov. sp. nov., isolated from a human clinical sample.</title>
        <authorList>
            <person name="Allen-Vercoe E."/>
            <person name="Daigneault M.C."/>
            <person name="Vancuren S.J."/>
            <person name="Cochrane K."/>
            <person name="O'Neal L.L."/>
            <person name="Sankaranarayanan K."/>
            <person name="Lawson P.A."/>
        </authorList>
    </citation>
    <scope>NUCLEOTIDE SEQUENCE</scope>
    <source>
        <strain evidence="5">CC70A</strain>
    </source>
</reference>
<dbReference type="Pfam" id="PF03418">
    <property type="entry name" value="Peptidase_A25"/>
    <property type="match status" value="2"/>
</dbReference>
<dbReference type="GO" id="GO:0009847">
    <property type="term" value="P:spore germination"/>
    <property type="evidence" value="ECO:0007669"/>
    <property type="project" value="UniProtKB-UniRule"/>
</dbReference>
<comment type="function">
    <text evidence="4">Initiates the rapid degradation of small, acid-soluble proteins during spore germination.</text>
</comment>
<dbReference type="GO" id="GO:0004222">
    <property type="term" value="F:metalloendopeptidase activity"/>
    <property type="evidence" value="ECO:0007669"/>
    <property type="project" value="UniProtKB-UniRule"/>
</dbReference>
<accession>A0AA42DRZ9</accession>
<comment type="caution">
    <text evidence="5">The sequence shown here is derived from an EMBL/GenBank/DDBJ whole genome shotgun (WGS) entry which is preliminary data.</text>
</comment>
<dbReference type="EMBL" id="JAQIFT010000068">
    <property type="protein sequence ID" value="MDA3733629.1"/>
    <property type="molecule type" value="Genomic_DNA"/>
</dbReference>
<dbReference type="Gene3D" id="3.40.50.1450">
    <property type="entry name" value="HybD-like"/>
    <property type="match status" value="1"/>
</dbReference>
<sequence length="332" mass="36420">MIKTETTWTPRTDLALEIGATLQAQSQTQTIEGIDIQTEKNQEYPITTTSIEIINEQGVKAMGKPIGHYITIESPMMKENDPDAHREIINVVSTQLQKLLPKKEKLNVLVVGLGNRYATPDRLGPDVSGKVLVTRHLKEHAPDAIDESINVVSSLTPGVMGLTGIETSEIIQGVVENTKPDCIIAIDALAARSPERINATIQMSDTGISPGAGIGNRRKQLNEETMGCPVIAIGVPTVIDTATLVNDTFEHLIESMLENAPNHAFYQMLQQVSEEEKYVMIKEILEPKLGNLFVTAKDIDEIMVYLSEIIFNSINIAVHPGIGLDDINKYSN</sequence>
<dbReference type="HAMAP" id="MF_00626">
    <property type="entry name" value="Germination_prot"/>
    <property type="match status" value="1"/>
</dbReference>
<protein>
    <recommendedName>
        <fullName evidence="4">Germination protease</fullName>
        <ecNumber evidence="4">3.4.24.78</ecNumber>
    </recommendedName>
    <alternativeName>
        <fullName evidence="4">GPR endopeptidase</fullName>
    </alternativeName>
    <alternativeName>
        <fullName evidence="4">Germination proteinase</fullName>
    </alternativeName>
    <alternativeName>
        <fullName evidence="4">Spore protease</fullName>
    </alternativeName>
</protein>
<keyword evidence="3 4" id="KW-0865">Zymogen</keyword>
<evidence type="ECO:0000256" key="2">
    <source>
        <dbReference type="ARBA" id="ARBA00022801"/>
    </source>
</evidence>
<evidence type="ECO:0000313" key="6">
    <source>
        <dbReference type="Proteomes" id="UP001169242"/>
    </source>
</evidence>